<keyword evidence="3 6" id="KW-1133">Transmembrane helix</keyword>
<dbReference type="PANTHER" id="PTHR19282:SF252">
    <property type="entry name" value="TETRASPANIN"/>
    <property type="match status" value="1"/>
</dbReference>
<sequence length="345" mass="39973">MATEFQYLVRSKWQIPVQGLNEALDELQAKCKQEAEYISDSEKEIWRMKELAKEHQAIVEGMQDADGRKPPKRSTDSNFTKSNTVQWVKYGIFFSNVVFAVVGTVILVMGAWLRIDSRFRDFLSERYRRVVEEAFWEAPTLYVFSYILIVLGAFMIVVSVIGCCGANVNAKPFMVVYTVFVFILLIFTLSSGIYLLYKREGIDMELSDALNYMVQHYYQGPGIVQESLDHLQQTFRCCGNAGCSDFRVFRQDPPRTCDIRCDGCHFRIWNALRIGFGAACVVFFFVLLCQSLTVVLTLYLILRPDTHVRVTYYKTRKYMAPPPLTREVLKRHEMPYVLRSHRRAV</sequence>
<dbReference type="InterPro" id="IPR018499">
    <property type="entry name" value="Tetraspanin/Peripherin"/>
</dbReference>
<evidence type="ECO:0000256" key="2">
    <source>
        <dbReference type="ARBA" id="ARBA00022692"/>
    </source>
</evidence>
<organism evidence="7 8">
    <name type="scientific">Mesorhabditis spiculigera</name>
    <dbReference type="NCBI Taxonomy" id="96644"/>
    <lineage>
        <taxon>Eukaryota</taxon>
        <taxon>Metazoa</taxon>
        <taxon>Ecdysozoa</taxon>
        <taxon>Nematoda</taxon>
        <taxon>Chromadorea</taxon>
        <taxon>Rhabditida</taxon>
        <taxon>Rhabditina</taxon>
        <taxon>Rhabditomorpha</taxon>
        <taxon>Rhabditoidea</taxon>
        <taxon>Rhabditidae</taxon>
        <taxon>Mesorhabditinae</taxon>
        <taxon>Mesorhabditis</taxon>
    </lineage>
</organism>
<reference evidence="7" key="1">
    <citation type="submission" date="2023-06" db="EMBL/GenBank/DDBJ databases">
        <authorList>
            <person name="Delattre M."/>
        </authorList>
    </citation>
    <scope>NUCLEOTIDE SEQUENCE</scope>
    <source>
        <strain evidence="7">AF72</strain>
    </source>
</reference>
<comment type="subcellular location">
    <subcellularLocation>
        <location evidence="1">Membrane</location>
        <topology evidence="1">Multi-pass membrane protein</topology>
    </subcellularLocation>
</comment>
<evidence type="ECO:0000256" key="5">
    <source>
        <dbReference type="SAM" id="Coils"/>
    </source>
</evidence>
<dbReference type="CDD" id="cd03127">
    <property type="entry name" value="tetraspanin_LEL"/>
    <property type="match status" value="1"/>
</dbReference>
<protein>
    <recommendedName>
        <fullName evidence="9">Tetraspanin</fullName>
    </recommendedName>
</protein>
<evidence type="ECO:0000256" key="1">
    <source>
        <dbReference type="ARBA" id="ARBA00004141"/>
    </source>
</evidence>
<accession>A0AA36CZY4</accession>
<feature type="transmembrane region" description="Helical" evidence="6">
    <location>
        <begin position="174"/>
        <end position="197"/>
    </location>
</feature>
<dbReference type="Proteomes" id="UP001177023">
    <property type="component" value="Unassembled WGS sequence"/>
</dbReference>
<dbReference type="SUPFAM" id="SSF48652">
    <property type="entry name" value="Tetraspanin"/>
    <property type="match status" value="1"/>
</dbReference>
<keyword evidence="5" id="KW-0175">Coiled coil</keyword>
<feature type="coiled-coil region" evidence="5">
    <location>
        <begin position="17"/>
        <end position="44"/>
    </location>
</feature>
<dbReference type="GO" id="GO:0005886">
    <property type="term" value="C:plasma membrane"/>
    <property type="evidence" value="ECO:0007669"/>
    <property type="project" value="TreeGrafter"/>
</dbReference>
<feature type="transmembrane region" description="Helical" evidence="6">
    <location>
        <begin position="134"/>
        <end position="162"/>
    </location>
</feature>
<dbReference type="InterPro" id="IPR008952">
    <property type="entry name" value="Tetraspanin_EC2_sf"/>
</dbReference>
<dbReference type="PANTHER" id="PTHR19282">
    <property type="entry name" value="TETRASPANIN"/>
    <property type="match status" value="1"/>
</dbReference>
<dbReference type="EMBL" id="CATQJA010002650">
    <property type="protein sequence ID" value="CAJ0577361.1"/>
    <property type="molecule type" value="Genomic_DNA"/>
</dbReference>
<dbReference type="Pfam" id="PF00335">
    <property type="entry name" value="Tetraspanin"/>
    <property type="match status" value="1"/>
</dbReference>
<feature type="transmembrane region" description="Helical" evidence="6">
    <location>
        <begin position="276"/>
        <end position="302"/>
    </location>
</feature>
<evidence type="ECO:0000256" key="4">
    <source>
        <dbReference type="ARBA" id="ARBA00023136"/>
    </source>
</evidence>
<feature type="transmembrane region" description="Helical" evidence="6">
    <location>
        <begin position="90"/>
        <end position="113"/>
    </location>
</feature>
<gene>
    <name evidence="7" type="ORF">MSPICULIGERA_LOCUS15634</name>
</gene>
<evidence type="ECO:0000256" key="3">
    <source>
        <dbReference type="ARBA" id="ARBA00022989"/>
    </source>
</evidence>
<evidence type="ECO:0008006" key="9">
    <source>
        <dbReference type="Google" id="ProtNLM"/>
    </source>
</evidence>
<evidence type="ECO:0000313" key="8">
    <source>
        <dbReference type="Proteomes" id="UP001177023"/>
    </source>
</evidence>
<comment type="caution">
    <text evidence="7">The sequence shown here is derived from an EMBL/GenBank/DDBJ whole genome shotgun (WGS) entry which is preliminary data.</text>
</comment>
<proteinExistence type="predicted"/>
<feature type="non-terminal residue" evidence="7">
    <location>
        <position position="345"/>
    </location>
</feature>
<keyword evidence="8" id="KW-1185">Reference proteome</keyword>
<evidence type="ECO:0000256" key="6">
    <source>
        <dbReference type="SAM" id="Phobius"/>
    </source>
</evidence>
<name>A0AA36CZY4_9BILA</name>
<dbReference type="Gene3D" id="1.10.1450.10">
    <property type="entry name" value="Tetraspanin"/>
    <property type="match status" value="1"/>
</dbReference>
<dbReference type="PRINTS" id="PR00259">
    <property type="entry name" value="TMFOUR"/>
</dbReference>
<keyword evidence="2 6" id="KW-0812">Transmembrane</keyword>
<dbReference type="AlphaFoldDB" id="A0AA36CZY4"/>
<keyword evidence="4 6" id="KW-0472">Membrane</keyword>
<evidence type="ECO:0000313" key="7">
    <source>
        <dbReference type="EMBL" id="CAJ0577361.1"/>
    </source>
</evidence>